<accession>A0A0S7B6F1</accession>
<comment type="similarity">
    <text evidence="2">Belongs to the peptide transporter carbon starvation (CstA) (TC 2.A.114) family.</text>
</comment>
<feature type="transmembrane region" description="Helical" evidence="7">
    <location>
        <begin position="129"/>
        <end position="148"/>
    </location>
</feature>
<reference evidence="9" key="1">
    <citation type="submission" date="2015-07" db="EMBL/GenBank/DDBJ databases">
        <title>Draft Genome Sequences of Anaerolinea thermolimosa IMO-1, Bellilinea caldifistulae GOMI-1, Leptolinea tardivitalis YMTK-2, Levilinea saccharolytica KIBI-1,Longilinea arvoryzae KOME-1, Previously Described as Members of the Anaerolineaceae (Chloroflexi).</title>
        <authorList>
            <person name="Sekiguchi Y."/>
            <person name="Ohashi A."/>
            <person name="Matsuura N."/>
            <person name="Tourlousse M.D."/>
        </authorList>
    </citation>
    <scope>NUCLEOTIDE SEQUENCE [LARGE SCALE GENOMIC DNA]</scope>
    <source>
        <strain evidence="9">KOME-1</strain>
    </source>
</reference>
<evidence type="ECO:0000256" key="3">
    <source>
        <dbReference type="ARBA" id="ARBA00022475"/>
    </source>
</evidence>
<feature type="transmembrane region" description="Helical" evidence="7">
    <location>
        <begin position="340"/>
        <end position="364"/>
    </location>
</feature>
<keyword evidence="6 7" id="KW-0472">Membrane</keyword>
<evidence type="ECO:0000256" key="7">
    <source>
        <dbReference type="SAM" id="Phobius"/>
    </source>
</evidence>
<dbReference type="Pfam" id="PF02554">
    <property type="entry name" value="CstA"/>
    <property type="match status" value="1"/>
</dbReference>
<evidence type="ECO:0000256" key="5">
    <source>
        <dbReference type="ARBA" id="ARBA00022989"/>
    </source>
</evidence>
<dbReference type="RefSeq" id="WP_075071900.1">
    <property type="nucleotide sequence ID" value="NZ_DF967972.1"/>
</dbReference>
<feature type="transmembrane region" description="Helical" evidence="7">
    <location>
        <begin position="500"/>
        <end position="520"/>
    </location>
</feature>
<dbReference type="PANTHER" id="PTHR30252:SF0">
    <property type="entry name" value="PEPTIDE TRANSPORTER CSTA"/>
    <property type="match status" value="1"/>
</dbReference>
<proteinExistence type="inferred from homology"/>
<feature type="transmembrane region" description="Helical" evidence="7">
    <location>
        <begin position="87"/>
        <end position="108"/>
    </location>
</feature>
<keyword evidence="4 7" id="KW-0812">Transmembrane</keyword>
<dbReference type="STRING" id="360412.LARV_00213"/>
<evidence type="ECO:0000313" key="9">
    <source>
        <dbReference type="EMBL" id="GAP12478.1"/>
    </source>
</evidence>
<dbReference type="EMBL" id="DF967972">
    <property type="protein sequence ID" value="GAP12478.1"/>
    <property type="molecule type" value="Genomic_DNA"/>
</dbReference>
<name>A0A0S7B6F1_9CHLR</name>
<comment type="subcellular location">
    <subcellularLocation>
        <location evidence="1">Cell membrane</location>
        <topology evidence="1">Multi-pass membrane protein</topology>
    </subcellularLocation>
</comment>
<organism evidence="9">
    <name type="scientific">Longilinea arvoryzae</name>
    <dbReference type="NCBI Taxonomy" id="360412"/>
    <lineage>
        <taxon>Bacteria</taxon>
        <taxon>Bacillati</taxon>
        <taxon>Chloroflexota</taxon>
        <taxon>Anaerolineae</taxon>
        <taxon>Anaerolineales</taxon>
        <taxon>Anaerolineaceae</taxon>
        <taxon>Longilinea</taxon>
    </lineage>
</organism>
<evidence type="ECO:0000256" key="6">
    <source>
        <dbReference type="ARBA" id="ARBA00023136"/>
    </source>
</evidence>
<feature type="transmembrane region" description="Helical" evidence="7">
    <location>
        <begin position="168"/>
        <end position="191"/>
    </location>
</feature>
<gene>
    <name evidence="9" type="ORF">LARV_00213</name>
</gene>
<dbReference type="AlphaFoldDB" id="A0A0S7B6F1"/>
<protein>
    <submittedName>
        <fullName evidence="9">Carbon starvation protein, predicted membrane protein</fullName>
    </submittedName>
</protein>
<dbReference type="Proteomes" id="UP000055060">
    <property type="component" value="Unassembled WGS sequence"/>
</dbReference>
<feature type="transmembrane region" description="Helical" evidence="7">
    <location>
        <begin position="261"/>
        <end position="279"/>
    </location>
</feature>
<dbReference type="OrthoDB" id="9761224at2"/>
<feature type="transmembrane region" description="Helical" evidence="7">
    <location>
        <begin position="235"/>
        <end position="254"/>
    </location>
</feature>
<feature type="transmembrane region" description="Helical" evidence="7">
    <location>
        <begin position="299"/>
        <end position="319"/>
    </location>
</feature>
<dbReference type="PANTHER" id="PTHR30252">
    <property type="entry name" value="INNER MEMBRANE PEPTIDE TRANSPORTER"/>
    <property type="match status" value="1"/>
</dbReference>
<feature type="transmembrane region" description="Helical" evidence="7">
    <location>
        <begin position="384"/>
        <end position="412"/>
    </location>
</feature>
<evidence type="ECO:0000259" key="8">
    <source>
        <dbReference type="Pfam" id="PF02554"/>
    </source>
</evidence>
<dbReference type="GO" id="GO:0009267">
    <property type="term" value="P:cellular response to starvation"/>
    <property type="evidence" value="ECO:0007669"/>
    <property type="project" value="InterPro"/>
</dbReference>
<keyword evidence="10" id="KW-1185">Reference proteome</keyword>
<sequence>MNIIFIVLGVCALFYVAYRTYGTFLAKKVYFLNNEAVTPAVEMEDGLDYVPTEPKFLLGQHFSAIAAAGPITGPIIAGIAYGWLPTLLWILIGSVFIGGVHDWGALIASVRNKARSITETVRTNVSRSAWILFNLFIFVTLVMIIVAFTDITTASFVNQVDIGNGEMVGGGAIATSSILYLCLPIIMGFLLKYTKLSLTWATIIFLPLVAVAIWVGKYIPINMPTVLGLAPQKVWNIIVLIYCFVAAIVPVWALLQPRGHLGGYFLYASVIVAAIGVLFGGFKVQYPAFTVPFSEGSKAWFPLFPMMFITVACGACSGFHSLVSSGTTSKQIKREGDTKIIGYGAMLMEGVVAVIALSTVMIVAKGDALLTKSPNFVYAVGIGHFMKLIGVSPAFGISFGLMAFTTFVYDTLDICTRLGRYIIQELTGWKGWFGRIFSTLIVGGTPAILMLINLTDAEGKPVSAWSVFWKTFGASNQLLAALALIGVTVWLLNTAKNKKAWLVTFIPACFMFLMSSWALVRMFVTYTFKDGAWIGLPAGPNVIIPVASVIYLVLALWMAWETYRAVVMHKGAKIEAAPAATD</sequence>
<evidence type="ECO:0000256" key="4">
    <source>
        <dbReference type="ARBA" id="ARBA00022692"/>
    </source>
</evidence>
<dbReference type="InterPro" id="IPR051605">
    <property type="entry name" value="CstA"/>
</dbReference>
<evidence type="ECO:0000313" key="10">
    <source>
        <dbReference type="Proteomes" id="UP000055060"/>
    </source>
</evidence>
<feature type="transmembrane region" description="Helical" evidence="7">
    <location>
        <begin position="474"/>
        <end position="493"/>
    </location>
</feature>
<dbReference type="InterPro" id="IPR003706">
    <property type="entry name" value="CstA_N"/>
</dbReference>
<feature type="transmembrane region" description="Helical" evidence="7">
    <location>
        <begin position="198"/>
        <end position="215"/>
    </location>
</feature>
<feature type="domain" description="CstA N-terminal" evidence="8">
    <location>
        <begin position="3"/>
        <end position="374"/>
    </location>
</feature>
<keyword evidence="5 7" id="KW-1133">Transmembrane helix</keyword>
<keyword evidence="3" id="KW-1003">Cell membrane</keyword>
<evidence type="ECO:0000256" key="2">
    <source>
        <dbReference type="ARBA" id="ARBA00007755"/>
    </source>
</evidence>
<evidence type="ECO:0000256" key="1">
    <source>
        <dbReference type="ARBA" id="ARBA00004651"/>
    </source>
</evidence>
<dbReference type="GO" id="GO:0005886">
    <property type="term" value="C:plasma membrane"/>
    <property type="evidence" value="ECO:0007669"/>
    <property type="project" value="UniProtKB-SubCell"/>
</dbReference>
<feature type="transmembrane region" description="Helical" evidence="7">
    <location>
        <begin position="540"/>
        <end position="560"/>
    </location>
</feature>
<feature type="transmembrane region" description="Helical" evidence="7">
    <location>
        <begin position="432"/>
        <end position="454"/>
    </location>
</feature>